<dbReference type="Proteomes" id="UP001276840">
    <property type="component" value="Unassembled WGS sequence"/>
</dbReference>
<sequence length="63" mass="7217">MQLRDVPPLLGLATAMEDTAVRRYQRLAAHVERLNEREVAGTFSALVEEQRDHVEEIARRSSQ</sequence>
<organism evidence="2 3">
    <name type="scientific">Mesorhizobium montanum</name>
    <dbReference type="NCBI Taxonomy" id="3072323"/>
    <lineage>
        <taxon>Bacteria</taxon>
        <taxon>Pseudomonadati</taxon>
        <taxon>Pseudomonadota</taxon>
        <taxon>Alphaproteobacteria</taxon>
        <taxon>Hyphomicrobiales</taxon>
        <taxon>Phyllobacteriaceae</taxon>
        <taxon>Mesorhizobium</taxon>
    </lineage>
</organism>
<reference evidence="2 3" key="1">
    <citation type="submission" date="2023-08" db="EMBL/GenBank/DDBJ databases">
        <title>Implementing the SeqCode for naming new Mesorhizobium species isolated from Vachellia karroo root nodules.</title>
        <authorList>
            <person name="Van Lill M."/>
        </authorList>
    </citation>
    <scope>NUCLEOTIDE SEQUENCE [LARGE SCALE GENOMIC DNA]</scope>
    <source>
        <strain evidence="2 3">MSK 1335</strain>
    </source>
</reference>
<dbReference type="EMBL" id="JAVIJF010000025">
    <property type="protein sequence ID" value="MDX8528324.1"/>
    <property type="molecule type" value="Genomic_DNA"/>
</dbReference>
<dbReference type="InterPro" id="IPR012347">
    <property type="entry name" value="Ferritin-like"/>
</dbReference>
<dbReference type="InterPro" id="IPR009040">
    <property type="entry name" value="Ferritin-like_diiron"/>
</dbReference>
<protein>
    <submittedName>
        <fullName evidence="2">Ferritin family protein</fullName>
    </submittedName>
</protein>
<keyword evidence="3" id="KW-1185">Reference proteome</keyword>
<dbReference type="RefSeq" id="WP_320236255.1">
    <property type="nucleotide sequence ID" value="NZ_JAVIJF010000025.1"/>
</dbReference>
<dbReference type="PROSITE" id="PS50905">
    <property type="entry name" value="FERRITIN_LIKE"/>
    <property type="match status" value="1"/>
</dbReference>
<proteinExistence type="predicted"/>
<feature type="domain" description="Ferritin-like diiron" evidence="1">
    <location>
        <begin position="1"/>
        <end position="63"/>
    </location>
</feature>
<dbReference type="InterPro" id="IPR009078">
    <property type="entry name" value="Ferritin-like_SF"/>
</dbReference>
<dbReference type="SUPFAM" id="SSF47240">
    <property type="entry name" value="Ferritin-like"/>
    <property type="match status" value="1"/>
</dbReference>
<comment type="caution">
    <text evidence="2">The sequence shown here is derived from an EMBL/GenBank/DDBJ whole genome shotgun (WGS) entry which is preliminary data.</text>
</comment>
<name>A0ABU4ZVJ6_9HYPH</name>
<evidence type="ECO:0000313" key="2">
    <source>
        <dbReference type="EMBL" id="MDX8528324.1"/>
    </source>
</evidence>
<evidence type="ECO:0000259" key="1">
    <source>
        <dbReference type="PROSITE" id="PS50905"/>
    </source>
</evidence>
<dbReference type="Gene3D" id="1.20.1260.10">
    <property type="match status" value="1"/>
</dbReference>
<gene>
    <name evidence="2" type="ORF">RFM68_27990</name>
</gene>
<evidence type="ECO:0000313" key="3">
    <source>
        <dbReference type="Proteomes" id="UP001276840"/>
    </source>
</evidence>
<accession>A0ABU4ZVJ6</accession>